<proteinExistence type="predicted"/>
<dbReference type="Proteomes" id="UP001359559">
    <property type="component" value="Unassembled WGS sequence"/>
</dbReference>
<sequence length="167" mass="18784">MVKKLRYKDRKLCVGVFVGNRQFGYVRSYVPSRGFSTGEALVADVAGFTVVLLHSCRKPANPDTSSLLSCVDECMLNPGTSEFNKGLGFRIFERYSLMMKLGDMGPPRDKGLICNKNKSDGSRGYLDVLLPSDWDFLWTNDQYWIEKGADFSTEKSKARRQAVNSIC</sequence>
<protein>
    <submittedName>
        <fullName evidence="1">Uncharacterized protein</fullName>
    </submittedName>
</protein>
<dbReference type="EMBL" id="JAYKXN010000008">
    <property type="protein sequence ID" value="KAK7263864.1"/>
    <property type="molecule type" value="Genomic_DNA"/>
</dbReference>
<evidence type="ECO:0000313" key="2">
    <source>
        <dbReference type="Proteomes" id="UP001359559"/>
    </source>
</evidence>
<accession>A0AAN9EUC8</accession>
<keyword evidence="2" id="KW-1185">Reference proteome</keyword>
<organism evidence="1 2">
    <name type="scientific">Clitoria ternatea</name>
    <name type="common">Butterfly pea</name>
    <dbReference type="NCBI Taxonomy" id="43366"/>
    <lineage>
        <taxon>Eukaryota</taxon>
        <taxon>Viridiplantae</taxon>
        <taxon>Streptophyta</taxon>
        <taxon>Embryophyta</taxon>
        <taxon>Tracheophyta</taxon>
        <taxon>Spermatophyta</taxon>
        <taxon>Magnoliopsida</taxon>
        <taxon>eudicotyledons</taxon>
        <taxon>Gunneridae</taxon>
        <taxon>Pentapetalae</taxon>
        <taxon>rosids</taxon>
        <taxon>fabids</taxon>
        <taxon>Fabales</taxon>
        <taxon>Fabaceae</taxon>
        <taxon>Papilionoideae</taxon>
        <taxon>50 kb inversion clade</taxon>
        <taxon>NPAAA clade</taxon>
        <taxon>indigoferoid/millettioid clade</taxon>
        <taxon>Phaseoleae</taxon>
        <taxon>Clitoria</taxon>
    </lineage>
</organism>
<evidence type="ECO:0000313" key="1">
    <source>
        <dbReference type="EMBL" id="KAK7263864.1"/>
    </source>
</evidence>
<gene>
    <name evidence="1" type="ORF">RJT34_31462</name>
</gene>
<name>A0AAN9EUC8_CLITE</name>
<reference evidence="1 2" key="1">
    <citation type="submission" date="2024-01" db="EMBL/GenBank/DDBJ databases">
        <title>The genomes of 5 underutilized Papilionoideae crops provide insights into root nodulation and disease resistance.</title>
        <authorList>
            <person name="Yuan L."/>
        </authorList>
    </citation>
    <scope>NUCLEOTIDE SEQUENCE [LARGE SCALE GENOMIC DNA]</scope>
    <source>
        <strain evidence="1">LY-2023</strain>
        <tissue evidence="1">Leaf</tissue>
    </source>
</reference>
<dbReference type="AlphaFoldDB" id="A0AAN9EUC8"/>
<comment type="caution">
    <text evidence="1">The sequence shown here is derived from an EMBL/GenBank/DDBJ whole genome shotgun (WGS) entry which is preliminary data.</text>
</comment>